<reference evidence="1 2" key="1">
    <citation type="submission" date="2018-04" db="EMBL/GenBank/DDBJ databases">
        <title>Genomic Encyclopedia of Type Strains, Phase III (KMG-III): the genomes of soil and plant-associated and newly described type strains.</title>
        <authorList>
            <person name="Whitman W."/>
        </authorList>
    </citation>
    <scope>NUCLEOTIDE SEQUENCE [LARGE SCALE GENOMIC DNA]</scope>
    <source>
        <strain evidence="1 2">KA25</strain>
    </source>
</reference>
<dbReference type="EMBL" id="QAOT01000038">
    <property type="protein sequence ID" value="PTR07782.1"/>
    <property type="molecule type" value="Genomic_DNA"/>
</dbReference>
<protein>
    <submittedName>
        <fullName evidence="1">SPP1 family predicted phage head-tail adaptor</fullName>
    </submittedName>
</protein>
<keyword evidence="2" id="KW-1185">Reference proteome</keyword>
<organism evidence="1 2">
    <name type="scientific">Cereibacter azotoformans</name>
    <dbReference type="NCBI Taxonomy" id="43057"/>
    <lineage>
        <taxon>Bacteria</taxon>
        <taxon>Pseudomonadati</taxon>
        <taxon>Pseudomonadota</taxon>
        <taxon>Alphaproteobacteria</taxon>
        <taxon>Rhodobacterales</taxon>
        <taxon>Paracoccaceae</taxon>
        <taxon>Cereibacter</taxon>
    </lineage>
</organism>
<dbReference type="Proteomes" id="UP000244060">
    <property type="component" value="Unassembled WGS sequence"/>
</dbReference>
<comment type="caution">
    <text evidence="1">The sequence shown here is derived from an EMBL/GenBank/DDBJ whole genome shotgun (WGS) entry which is preliminary data.</text>
</comment>
<dbReference type="RefSeq" id="WP_101340802.1">
    <property type="nucleotide sequence ID" value="NZ_PHSI01000033.1"/>
</dbReference>
<accession>A0A2T5JLK1</accession>
<dbReference type="InterPro" id="IPR008767">
    <property type="entry name" value="Phage_SPP1_head-tail_adaptor"/>
</dbReference>
<dbReference type="InterPro" id="IPR038666">
    <property type="entry name" value="SSP1_head-tail_sf"/>
</dbReference>
<dbReference type="Gene3D" id="2.40.10.270">
    <property type="entry name" value="Bacteriophage SPP1 head-tail adaptor protein"/>
    <property type="match status" value="1"/>
</dbReference>
<name>A0A2T5JLK1_9RHOB</name>
<dbReference type="AlphaFoldDB" id="A0A2T5JLK1"/>
<gene>
    <name evidence="1" type="ORF">C8J28_13817</name>
</gene>
<evidence type="ECO:0000313" key="1">
    <source>
        <dbReference type="EMBL" id="PTR07782.1"/>
    </source>
</evidence>
<dbReference type="OrthoDB" id="7478737at2"/>
<evidence type="ECO:0000313" key="2">
    <source>
        <dbReference type="Proteomes" id="UP000244060"/>
    </source>
</evidence>
<proteinExistence type="predicted"/>
<dbReference type="Pfam" id="PF05521">
    <property type="entry name" value="Phage_HCP"/>
    <property type="match status" value="1"/>
</dbReference>
<sequence>MQAGKLSRVIEIHGATFAVDDFGSPLPTWTRKATLRAEIVTAEASEFIRGWGVSEETAIVFRTRFLDGITMSDRVSFDGQHFNIKGVVPIGRRRGLELRCVATEGEA</sequence>
<dbReference type="NCBIfam" id="TIGR01563">
    <property type="entry name" value="gp16_SPP1"/>
    <property type="match status" value="1"/>
</dbReference>